<evidence type="ECO:0008006" key="4">
    <source>
        <dbReference type="Google" id="ProtNLM"/>
    </source>
</evidence>
<keyword evidence="3" id="KW-1185">Reference proteome</keyword>
<evidence type="ECO:0000313" key="2">
    <source>
        <dbReference type="EMBL" id="CUS39878.1"/>
    </source>
</evidence>
<dbReference type="EMBL" id="CZPZ01000036">
    <property type="protein sequence ID" value="CUS39878.1"/>
    <property type="molecule type" value="Genomic_DNA"/>
</dbReference>
<reference evidence="3" key="1">
    <citation type="submission" date="2015-10" db="EMBL/GenBank/DDBJ databases">
        <authorList>
            <person name="Luecker S."/>
            <person name="Luecker S."/>
        </authorList>
    </citation>
    <scope>NUCLEOTIDE SEQUENCE [LARGE SCALE GENOMIC DNA]</scope>
</reference>
<proteinExistence type="predicted"/>
<dbReference type="InterPro" id="IPR021327">
    <property type="entry name" value="DUF2934"/>
</dbReference>
<dbReference type="AlphaFoldDB" id="A0A0S4LVM1"/>
<dbReference type="RefSeq" id="WP_090902299.1">
    <property type="nucleotide sequence ID" value="NZ_CZPZ01000036.1"/>
</dbReference>
<dbReference type="STRING" id="1742973.COMA2_90057"/>
<evidence type="ECO:0000256" key="1">
    <source>
        <dbReference type="SAM" id="MobiDB-lite"/>
    </source>
</evidence>
<protein>
    <recommendedName>
        <fullName evidence="4">DUF2934 domain-containing protein</fullName>
    </recommendedName>
</protein>
<gene>
    <name evidence="2" type="ORF">COMA2_90057</name>
</gene>
<organism evidence="2 3">
    <name type="scientific">Candidatus Nitrospira nitrificans</name>
    <dbReference type="NCBI Taxonomy" id="1742973"/>
    <lineage>
        <taxon>Bacteria</taxon>
        <taxon>Pseudomonadati</taxon>
        <taxon>Nitrospirota</taxon>
        <taxon>Nitrospiria</taxon>
        <taxon>Nitrospirales</taxon>
        <taxon>Nitrospiraceae</taxon>
        <taxon>Nitrospira</taxon>
    </lineage>
</organism>
<accession>A0A0S4LVM1</accession>
<evidence type="ECO:0000313" key="3">
    <source>
        <dbReference type="Proteomes" id="UP000198736"/>
    </source>
</evidence>
<dbReference type="Pfam" id="PF11154">
    <property type="entry name" value="DUF2934"/>
    <property type="match status" value="1"/>
</dbReference>
<feature type="compositionally biased region" description="Polar residues" evidence="1">
    <location>
        <begin position="7"/>
        <end position="21"/>
    </location>
</feature>
<dbReference type="Proteomes" id="UP000198736">
    <property type="component" value="Unassembled WGS sequence"/>
</dbReference>
<dbReference type="OrthoDB" id="9811127at2"/>
<feature type="region of interest" description="Disordered" evidence="1">
    <location>
        <begin position="1"/>
        <end position="27"/>
    </location>
</feature>
<sequence length="80" mass="8731">MSKERGSQQATSTMSVGTPMSSPIGEKADLPRQTLEGALTHDRIAQLAYDLYEQRGRQEGLALEDWLNAELQLVGVLGQS</sequence>
<name>A0A0S4LVM1_9BACT</name>